<dbReference type="EMBL" id="CACVKT020001398">
    <property type="protein sequence ID" value="CAC5367879.1"/>
    <property type="molecule type" value="Genomic_DNA"/>
</dbReference>
<feature type="repeat" description="ANK" evidence="3">
    <location>
        <begin position="1"/>
        <end position="31"/>
    </location>
</feature>
<dbReference type="InterPro" id="IPR050889">
    <property type="entry name" value="Dendritic_Spine_Reg/Scaffold"/>
</dbReference>
<dbReference type="SUPFAM" id="SSF48403">
    <property type="entry name" value="Ankyrin repeat"/>
    <property type="match status" value="1"/>
</dbReference>
<evidence type="ECO:0000313" key="4">
    <source>
        <dbReference type="EMBL" id="CAC5367879.1"/>
    </source>
</evidence>
<name>A0A6J8AH60_MYTCO</name>
<dbReference type="Proteomes" id="UP000507470">
    <property type="component" value="Unassembled WGS sequence"/>
</dbReference>
<gene>
    <name evidence="4" type="ORF">MCOR_7626</name>
</gene>
<protein>
    <submittedName>
        <fullName evidence="4">Uncharacterized protein</fullName>
    </submittedName>
</protein>
<evidence type="ECO:0000256" key="3">
    <source>
        <dbReference type="PROSITE-ProRule" id="PRU00023"/>
    </source>
</evidence>
<dbReference type="PANTHER" id="PTHR24166">
    <property type="entry name" value="ROLLING PEBBLES, ISOFORM B"/>
    <property type="match status" value="1"/>
</dbReference>
<sequence>MTPLMMAAGGGHLEVVRYLVTHGSQLAATSRDGMTPLMLAAGGGHLEVVRYLVTQGSQLAATDYVDGLTALHWAAQYGGIDTTKWLIDQGCSPWVKTQKKEEKEKQLVNIEKNITSNRETDASIKYSEIKNIISKLKKEKAIIHYRPTFHQSYTTNIPSTNHTLPTYLLPSIHYQPTFHQSYTANLPSTKHTLPTYLLPSIHYQHTFHQSFTLPTNLPIIQIILPPIIHCQHTFHQSSTTNLPSTNHTLPTYLPPSIHYQQ</sequence>
<feature type="repeat" description="ANK" evidence="3">
    <location>
        <begin position="32"/>
        <end position="64"/>
    </location>
</feature>
<proteinExistence type="predicted"/>
<dbReference type="InterPro" id="IPR002110">
    <property type="entry name" value="Ankyrin_rpt"/>
</dbReference>
<dbReference type="PROSITE" id="PS50297">
    <property type="entry name" value="ANK_REP_REGION"/>
    <property type="match status" value="3"/>
</dbReference>
<dbReference type="PANTHER" id="PTHR24166:SF48">
    <property type="entry name" value="PROTEIN VAPYRIN"/>
    <property type="match status" value="1"/>
</dbReference>
<keyword evidence="1" id="KW-0677">Repeat</keyword>
<dbReference type="AlphaFoldDB" id="A0A6J8AH60"/>
<evidence type="ECO:0000256" key="1">
    <source>
        <dbReference type="ARBA" id="ARBA00022737"/>
    </source>
</evidence>
<dbReference type="SMART" id="SM00248">
    <property type="entry name" value="ANK"/>
    <property type="match status" value="3"/>
</dbReference>
<dbReference type="OrthoDB" id="10254947at2759"/>
<dbReference type="Gene3D" id="1.25.40.20">
    <property type="entry name" value="Ankyrin repeat-containing domain"/>
    <property type="match status" value="1"/>
</dbReference>
<reference evidence="4 5" key="1">
    <citation type="submission" date="2020-06" db="EMBL/GenBank/DDBJ databases">
        <authorList>
            <person name="Li R."/>
            <person name="Bekaert M."/>
        </authorList>
    </citation>
    <scope>NUCLEOTIDE SEQUENCE [LARGE SCALE GENOMIC DNA]</scope>
    <source>
        <strain evidence="5">wild</strain>
    </source>
</reference>
<accession>A0A6J8AH60</accession>
<keyword evidence="2 3" id="KW-0040">ANK repeat</keyword>
<dbReference type="PROSITE" id="PS50088">
    <property type="entry name" value="ANK_REPEAT"/>
    <property type="match status" value="3"/>
</dbReference>
<feature type="repeat" description="ANK" evidence="3">
    <location>
        <begin position="66"/>
        <end position="98"/>
    </location>
</feature>
<dbReference type="InterPro" id="IPR036770">
    <property type="entry name" value="Ankyrin_rpt-contain_sf"/>
</dbReference>
<evidence type="ECO:0000256" key="2">
    <source>
        <dbReference type="ARBA" id="ARBA00023043"/>
    </source>
</evidence>
<organism evidence="4 5">
    <name type="scientific">Mytilus coruscus</name>
    <name type="common">Sea mussel</name>
    <dbReference type="NCBI Taxonomy" id="42192"/>
    <lineage>
        <taxon>Eukaryota</taxon>
        <taxon>Metazoa</taxon>
        <taxon>Spiralia</taxon>
        <taxon>Lophotrochozoa</taxon>
        <taxon>Mollusca</taxon>
        <taxon>Bivalvia</taxon>
        <taxon>Autobranchia</taxon>
        <taxon>Pteriomorphia</taxon>
        <taxon>Mytilida</taxon>
        <taxon>Mytiloidea</taxon>
        <taxon>Mytilidae</taxon>
        <taxon>Mytilinae</taxon>
        <taxon>Mytilus</taxon>
    </lineage>
</organism>
<keyword evidence="5" id="KW-1185">Reference proteome</keyword>
<dbReference type="Pfam" id="PF12796">
    <property type="entry name" value="Ank_2"/>
    <property type="match status" value="1"/>
</dbReference>
<evidence type="ECO:0000313" key="5">
    <source>
        <dbReference type="Proteomes" id="UP000507470"/>
    </source>
</evidence>